<dbReference type="AlphaFoldDB" id="A0A317WLH2"/>
<reference evidence="1 2" key="1">
    <citation type="submission" date="2016-12" db="EMBL/GenBank/DDBJ databases">
        <title>The genomes of Aspergillus section Nigri reveals drivers in fungal speciation.</title>
        <authorList>
            <consortium name="DOE Joint Genome Institute"/>
            <person name="Vesth T.C."/>
            <person name="Nybo J."/>
            <person name="Theobald S."/>
            <person name="Brandl J."/>
            <person name="Frisvad J.C."/>
            <person name="Nielsen K.F."/>
            <person name="Lyhne E.K."/>
            <person name="Kogle M.E."/>
            <person name="Kuo A."/>
            <person name="Riley R."/>
            <person name="Clum A."/>
            <person name="Nolan M."/>
            <person name="Lipzen A."/>
            <person name="Salamov A."/>
            <person name="Henrissat B."/>
            <person name="Wiebenga A."/>
            <person name="De Vries R.P."/>
            <person name="Grigoriev I.V."/>
            <person name="Mortensen U.H."/>
            <person name="Andersen M.R."/>
            <person name="Baker S.E."/>
        </authorList>
    </citation>
    <scope>NUCLEOTIDE SEQUENCE [LARGE SCALE GENOMIC DNA]</scope>
    <source>
        <strain evidence="1 2">CBS 115572</strain>
    </source>
</reference>
<evidence type="ECO:0000313" key="1">
    <source>
        <dbReference type="EMBL" id="PWY87324.1"/>
    </source>
</evidence>
<protein>
    <submittedName>
        <fullName evidence="1">Uncharacterized protein</fullName>
    </submittedName>
</protein>
<dbReference type="Proteomes" id="UP000246702">
    <property type="component" value="Unassembled WGS sequence"/>
</dbReference>
<dbReference type="RefSeq" id="XP_025467532.1">
    <property type="nucleotide sequence ID" value="XM_025611784.1"/>
</dbReference>
<name>A0A317WLH2_9EURO</name>
<proteinExistence type="predicted"/>
<keyword evidence="2" id="KW-1185">Reference proteome</keyword>
<organism evidence="1 2">
    <name type="scientific">Aspergillus sclerotioniger CBS 115572</name>
    <dbReference type="NCBI Taxonomy" id="1450535"/>
    <lineage>
        <taxon>Eukaryota</taxon>
        <taxon>Fungi</taxon>
        <taxon>Dikarya</taxon>
        <taxon>Ascomycota</taxon>
        <taxon>Pezizomycotina</taxon>
        <taxon>Eurotiomycetes</taxon>
        <taxon>Eurotiomycetidae</taxon>
        <taxon>Eurotiales</taxon>
        <taxon>Aspergillaceae</taxon>
        <taxon>Aspergillus</taxon>
        <taxon>Aspergillus subgen. Circumdati</taxon>
    </lineage>
</organism>
<dbReference type="GeneID" id="37113927"/>
<accession>A0A317WLH2</accession>
<gene>
    <name evidence="1" type="ORF">BO94DRAFT_535444</name>
</gene>
<evidence type="ECO:0000313" key="2">
    <source>
        <dbReference type="Proteomes" id="UP000246702"/>
    </source>
</evidence>
<dbReference type="EMBL" id="MSFK01000014">
    <property type="protein sequence ID" value="PWY87324.1"/>
    <property type="molecule type" value="Genomic_DNA"/>
</dbReference>
<comment type="caution">
    <text evidence="1">The sequence shown here is derived from an EMBL/GenBank/DDBJ whole genome shotgun (WGS) entry which is preliminary data.</text>
</comment>
<sequence>MSRSFSPWPRTSLGPRLCSPTPCTENWKDCILFLQTAEYSFLGFGTDCHEIAQSSIVHGMRPESRCVQVTASPETVNIPTILLPPRFPFMWGGLWVSQAGSLDYAINAGITMLMRLRTTEQLFTTSRGLWRPAGITPFDFNAAKSAAFRSTLGVLLHLSIRGRGNRIIRRSVPLKMSLVASLNRHVFFLQLQPLRTRS</sequence>